<dbReference type="Pfam" id="PF12680">
    <property type="entry name" value="SnoaL_2"/>
    <property type="match status" value="1"/>
</dbReference>
<evidence type="ECO:0000259" key="1">
    <source>
        <dbReference type="Pfam" id="PF12680"/>
    </source>
</evidence>
<gene>
    <name evidence="2" type="ORF">GCM10009710_34890</name>
</gene>
<protein>
    <recommendedName>
        <fullName evidence="1">SnoaL-like domain-containing protein</fullName>
    </recommendedName>
</protein>
<proteinExistence type="predicted"/>
<reference evidence="2 3" key="1">
    <citation type="journal article" date="2019" name="Int. J. Syst. Evol. Microbiol.">
        <title>The Global Catalogue of Microorganisms (GCM) 10K type strain sequencing project: providing services to taxonomists for standard genome sequencing and annotation.</title>
        <authorList>
            <consortium name="The Broad Institute Genomics Platform"/>
            <consortium name="The Broad Institute Genome Sequencing Center for Infectious Disease"/>
            <person name="Wu L."/>
            <person name="Ma J."/>
        </authorList>
    </citation>
    <scope>NUCLEOTIDE SEQUENCE [LARGE SCALE GENOMIC DNA]</scope>
    <source>
        <strain evidence="2 3">JCM 13518</strain>
    </source>
</reference>
<feature type="domain" description="SnoaL-like" evidence="1">
    <location>
        <begin position="12"/>
        <end position="102"/>
    </location>
</feature>
<dbReference type="Gene3D" id="3.10.450.50">
    <property type="match status" value="1"/>
</dbReference>
<name>A0ABN2KBK6_9ACTN</name>
<organism evidence="2 3">
    <name type="scientific">Aeromicrobium alkaliterrae</name>
    <dbReference type="NCBI Taxonomy" id="302168"/>
    <lineage>
        <taxon>Bacteria</taxon>
        <taxon>Bacillati</taxon>
        <taxon>Actinomycetota</taxon>
        <taxon>Actinomycetes</taxon>
        <taxon>Propionibacteriales</taxon>
        <taxon>Nocardioidaceae</taxon>
        <taxon>Aeromicrobium</taxon>
    </lineage>
</organism>
<dbReference type="EMBL" id="BAAAME010000010">
    <property type="protein sequence ID" value="GAA1752150.1"/>
    <property type="molecule type" value="Genomic_DNA"/>
</dbReference>
<accession>A0ABN2KBK6</accession>
<dbReference type="SUPFAM" id="SSF54427">
    <property type="entry name" value="NTF2-like"/>
    <property type="match status" value="1"/>
</dbReference>
<dbReference type="Proteomes" id="UP001501057">
    <property type="component" value="Unassembled WGS sequence"/>
</dbReference>
<evidence type="ECO:0000313" key="3">
    <source>
        <dbReference type="Proteomes" id="UP001501057"/>
    </source>
</evidence>
<sequence>MSSDTHVPAPVATLVDAINAGDTDAFVEAFTENGSVDDWGRVLTGPDGVRSWAETDAIGMDAQMTVLSATSEGDTTTVEFSWSSRKFNGTSTAIVTVDGDRVSSFQIPPAH</sequence>
<keyword evidence="3" id="KW-1185">Reference proteome</keyword>
<comment type="caution">
    <text evidence="2">The sequence shown here is derived from an EMBL/GenBank/DDBJ whole genome shotgun (WGS) entry which is preliminary data.</text>
</comment>
<dbReference type="InterPro" id="IPR037401">
    <property type="entry name" value="SnoaL-like"/>
</dbReference>
<evidence type="ECO:0000313" key="2">
    <source>
        <dbReference type="EMBL" id="GAA1752150.1"/>
    </source>
</evidence>
<dbReference type="RefSeq" id="WP_344203936.1">
    <property type="nucleotide sequence ID" value="NZ_BAAAME010000010.1"/>
</dbReference>
<dbReference type="InterPro" id="IPR032710">
    <property type="entry name" value="NTF2-like_dom_sf"/>
</dbReference>